<accession>A0AAW1NT21</accession>
<evidence type="ECO:0000313" key="4">
    <source>
        <dbReference type="EMBL" id="KAK9793451.1"/>
    </source>
</evidence>
<keyword evidence="5" id="KW-1185">Reference proteome</keyword>
<evidence type="ECO:0000256" key="2">
    <source>
        <dbReference type="ARBA" id="ARBA00023277"/>
    </source>
</evidence>
<keyword evidence="2" id="KW-0119">Carbohydrate metabolism</keyword>
<evidence type="ECO:0008006" key="6">
    <source>
        <dbReference type="Google" id="ProtNLM"/>
    </source>
</evidence>
<dbReference type="PANTHER" id="PTHR35923">
    <property type="entry name" value="MAJOR EXTRACELLULAR ENDOGLUCANASE"/>
    <property type="match status" value="1"/>
</dbReference>
<dbReference type="EMBL" id="JALJOQ010000151">
    <property type="protein sequence ID" value="KAK9793451.1"/>
    <property type="molecule type" value="Genomic_DNA"/>
</dbReference>
<dbReference type="SUPFAM" id="SSF51445">
    <property type="entry name" value="(Trans)glycosidases"/>
    <property type="match status" value="1"/>
</dbReference>
<dbReference type="GO" id="GO:0030245">
    <property type="term" value="P:cellulose catabolic process"/>
    <property type="evidence" value="ECO:0007669"/>
    <property type="project" value="UniProtKB-KW"/>
</dbReference>
<evidence type="ECO:0000256" key="1">
    <source>
        <dbReference type="ARBA" id="ARBA00023001"/>
    </source>
</evidence>
<comment type="caution">
    <text evidence="4">The sequence shown here is derived from an EMBL/GenBank/DDBJ whole genome shotgun (WGS) entry which is preliminary data.</text>
</comment>
<protein>
    <recommendedName>
        <fullName evidence="6">Glycoside hydrolase family 5 domain-containing protein</fullName>
    </recommendedName>
</protein>
<sequence length="697" mass="75994">MIVAASLLMSACVEDYPIPQLAGHCSVKLFAEQALLSADELPLNETAEQPRPVSLHFAVVSTDWAPVRAPWVVSLVNPGYVDAAVYTDFELAAPVDYGTVSLMTTRPDQQLLPHGGNQIEVQVTVNVSTAYAMPYTVLLDNAPCSLEAVDEAGLLQDQVTQQPLTTKDGQIIGLHGEVIDLKGVAWFGFDDNNTMLDGLWEPEVEVSYSGLSMELQTVVQRIQLLGFNAVRLPFTFTDLRNTSAINYTLPCEHPPLTEVLASVVPPYMEAMITNETLQGGMDVAELHLRQPYPLEEGVCNAWMADMPSVLDRFKFVVNYLTHNGFYVAVVQQTNNEPTLAKQQLLIFDALYEVNPHMLFFVQGTGQKAGGLVANYGDGLATSLGVLKSFDPPLSDPNPFFRQLLKRPYLNQVVIAPHVYPPSISLVEGGPTTLGSTLYKRLSESFGYLNDKGYCVGTFCHKFPVLLGEFGSGFDTLVDIDFMDDLAMYMHNTGQANDGQHNRIGSYFLWAWNANAALQLGLLEEDWQTIKWRYVDYLHYLGLHPWYASDFQQEVTVAGDEVSSLVLEPQPVITIPAPPPPLPCPDVAPDSQYTCAEQKKFGKCSASFLADKGYCAATCGRCWSYQYPPPGPQCPDIAPDSTYTCAQQASFGKCNQSWMIPAPTAADIHSGVNVAADASQAQLQAASGAGAALTSAAG</sequence>
<keyword evidence="3" id="KW-0624">Polysaccharide degradation</keyword>
<dbReference type="PANTHER" id="PTHR35923:SF2">
    <property type="entry name" value="ENDOGLUCANASE"/>
    <property type="match status" value="1"/>
</dbReference>
<dbReference type="InterPro" id="IPR017853">
    <property type="entry name" value="GH"/>
</dbReference>
<keyword evidence="1" id="KW-0136">Cellulose degradation</keyword>
<dbReference type="AlphaFoldDB" id="A0AAW1NT21"/>
<organism evidence="4 5">
    <name type="scientific">Symbiochloris irregularis</name>
    <dbReference type="NCBI Taxonomy" id="706552"/>
    <lineage>
        <taxon>Eukaryota</taxon>
        <taxon>Viridiplantae</taxon>
        <taxon>Chlorophyta</taxon>
        <taxon>core chlorophytes</taxon>
        <taxon>Trebouxiophyceae</taxon>
        <taxon>Trebouxiales</taxon>
        <taxon>Trebouxiaceae</taxon>
        <taxon>Symbiochloris</taxon>
    </lineage>
</organism>
<dbReference type="Gene3D" id="3.20.20.80">
    <property type="entry name" value="Glycosidases"/>
    <property type="match status" value="2"/>
</dbReference>
<dbReference type="Proteomes" id="UP001465755">
    <property type="component" value="Unassembled WGS sequence"/>
</dbReference>
<evidence type="ECO:0000313" key="5">
    <source>
        <dbReference type="Proteomes" id="UP001465755"/>
    </source>
</evidence>
<evidence type="ECO:0000256" key="3">
    <source>
        <dbReference type="ARBA" id="ARBA00023326"/>
    </source>
</evidence>
<name>A0AAW1NT21_9CHLO</name>
<reference evidence="4 5" key="1">
    <citation type="journal article" date="2024" name="Nat. Commun.">
        <title>Phylogenomics reveals the evolutionary origins of lichenization in chlorophyte algae.</title>
        <authorList>
            <person name="Puginier C."/>
            <person name="Libourel C."/>
            <person name="Otte J."/>
            <person name="Skaloud P."/>
            <person name="Haon M."/>
            <person name="Grisel S."/>
            <person name="Petersen M."/>
            <person name="Berrin J.G."/>
            <person name="Delaux P.M."/>
            <person name="Dal Grande F."/>
            <person name="Keller J."/>
        </authorList>
    </citation>
    <scope>NUCLEOTIDE SEQUENCE [LARGE SCALE GENOMIC DNA]</scope>
    <source>
        <strain evidence="4 5">SAG 2036</strain>
    </source>
</reference>
<gene>
    <name evidence="4" type="ORF">WJX73_008796</name>
</gene>
<proteinExistence type="predicted"/>